<reference evidence="6" key="1">
    <citation type="submission" date="2019-11" db="EMBL/GenBank/DDBJ databases">
        <title>Microbial mats filling the niche in hypersaline microbial mats.</title>
        <authorList>
            <person name="Wong H.L."/>
            <person name="Macleod F.I."/>
            <person name="White R.A. III"/>
            <person name="Burns B.P."/>
        </authorList>
    </citation>
    <scope>NUCLEOTIDE SEQUENCE</scope>
    <source>
        <strain evidence="6">Rbin_158</strain>
    </source>
</reference>
<sequence length="470" mass="53412">MNHHQLDAKASPATLTWVSEESPKSLDPETIFQTGLRHHHLANTAYPIAHRKTIWEYRQPSSRHNALVQEAFAASPRMCLYAHIPFCERRCAFCEYTVLDAHTEQIEAQYQEALLQELALYLSLIDTRQTELAGFDIGGGTPSFIHPQRIGTLVERVTGAFRLSPGFGISIETTPKIAATCPERLAAYRSFGIDRISMGLQMVNPRLLKVYDRDINKIGYNHQAVEHIRQAGFQRFNIDVMYGFAKQTPEEFQQTLEYTLQLDPEYITLYRMRYKGTRIADEAGNIDLARIMTMYKLARQILTSAGYRANPGKNGFSRVPGDPGTSEYLTERVVWSTPYLGLGLGAQTFTNNLLAYNHGAATKQMDRYVRVANSGTLPIQDLYHLPRSEAMAKMLSVSFYFGEIHLDAFRARFGMSLEQRFPNEVAFVLNRGLMEYHDHTLRLTQEGVKVINGVIALFYSDRVKEHLVSL</sequence>
<dbReference type="SMART" id="SM00729">
    <property type="entry name" value="Elp3"/>
    <property type="match status" value="1"/>
</dbReference>
<dbReference type="GO" id="GO:0003824">
    <property type="term" value="F:catalytic activity"/>
    <property type="evidence" value="ECO:0007669"/>
    <property type="project" value="InterPro"/>
</dbReference>
<keyword evidence="4" id="KW-0411">Iron-sulfur</keyword>
<proteinExistence type="predicted"/>
<dbReference type="SFLD" id="SFLDG01082">
    <property type="entry name" value="B12-binding_domain_containing"/>
    <property type="match status" value="1"/>
</dbReference>
<evidence type="ECO:0000259" key="5">
    <source>
        <dbReference type="PROSITE" id="PS51918"/>
    </source>
</evidence>
<evidence type="ECO:0000313" key="7">
    <source>
        <dbReference type="Proteomes" id="UP000649604"/>
    </source>
</evidence>
<dbReference type="CDD" id="cd01335">
    <property type="entry name" value="Radical_SAM"/>
    <property type="match status" value="1"/>
</dbReference>
<dbReference type="GO" id="GO:0051539">
    <property type="term" value="F:4 iron, 4 sulfur cluster binding"/>
    <property type="evidence" value="ECO:0007669"/>
    <property type="project" value="TreeGrafter"/>
</dbReference>
<dbReference type="EMBL" id="WJJP01000772">
    <property type="protein sequence ID" value="MBD3327658.1"/>
    <property type="molecule type" value="Genomic_DNA"/>
</dbReference>
<dbReference type="InterPro" id="IPR007197">
    <property type="entry name" value="rSAM"/>
</dbReference>
<evidence type="ECO:0000256" key="3">
    <source>
        <dbReference type="ARBA" id="ARBA00023004"/>
    </source>
</evidence>
<dbReference type="PROSITE" id="PS51918">
    <property type="entry name" value="RADICAL_SAM"/>
    <property type="match status" value="1"/>
</dbReference>
<dbReference type="InterPro" id="IPR013785">
    <property type="entry name" value="Aldolase_TIM"/>
</dbReference>
<dbReference type="InterPro" id="IPR034505">
    <property type="entry name" value="Coproporphyrinogen-III_oxidase"/>
</dbReference>
<dbReference type="SFLD" id="SFLDS00029">
    <property type="entry name" value="Radical_SAM"/>
    <property type="match status" value="1"/>
</dbReference>
<evidence type="ECO:0000256" key="4">
    <source>
        <dbReference type="ARBA" id="ARBA00023014"/>
    </source>
</evidence>
<gene>
    <name evidence="6" type="ORF">GF339_23950</name>
</gene>
<dbReference type="Gene3D" id="3.20.20.70">
    <property type="entry name" value="Aldolase class I"/>
    <property type="match status" value="1"/>
</dbReference>
<dbReference type="InterPro" id="IPR058240">
    <property type="entry name" value="rSAM_sf"/>
</dbReference>
<dbReference type="GO" id="GO:0005737">
    <property type="term" value="C:cytoplasm"/>
    <property type="evidence" value="ECO:0007669"/>
    <property type="project" value="TreeGrafter"/>
</dbReference>
<dbReference type="InterPro" id="IPR006638">
    <property type="entry name" value="Elp3/MiaA/NifB-like_rSAM"/>
</dbReference>
<feature type="domain" description="Radical SAM core" evidence="5">
    <location>
        <begin position="72"/>
        <end position="302"/>
    </location>
</feature>
<name>A0A9D5Q8N6_9BACT</name>
<dbReference type="PANTHER" id="PTHR13932:SF5">
    <property type="entry name" value="RADICAL S-ADENOSYL METHIONINE DOMAIN-CONTAINING PROTEIN 1, MITOCHONDRIAL"/>
    <property type="match status" value="1"/>
</dbReference>
<dbReference type="GO" id="GO:0006779">
    <property type="term" value="P:porphyrin-containing compound biosynthetic process"/>
    <property type="evidence" value="ECO:0007669"/>
    <property type="project" value="TreeGrafter"/>
</dbReference>
<dbReference type="SFLD" id="SFLDG01065">
    <property type="entry name" value="anaerobic_coproporphyrinogen-I"/>
    <property type="match status" value="1"/>
</dbReference>
<evidence type="ECO:0000313" key="6">
    <source>
        <dbReference type="EMBL" id="MBD3327658.1"/>
    </source>
</evidence>
<keyword evidence="3" id="KW-0408">Iron</keyword>
<protein>
    <submittedName>
        <fullName evidence="6">Radical SAM protein</fullName>
    </submittedName>
</protein>
<dbReference type="Pfam" id="PF04055">
    <property type="entry name" value="Radical_SAM"/>
    <property type="match status" value="1"/>
</dbReference>
<dbReference type="GO" id="GO:0046872">
    <property type="term" value="F:metal ion binding"/>
    <property type="evidence" value="ECO:0007669"/>
    <property type="project" value="UniProtKB-KW"/>
</dbReference>
<dbReference type="AlphaFoldDB" id="A0A9D5Q8N6"/>
<keyword evidence="1" id="KW-0949">S-adenosyl-L-methionine</keyword>
<keyword evidence="2" id="KW-0479">Metal-binding</keyword>
<organism evidence="6 7">
    <name type="scientific">candidate division KSB3 bacterium</name>
    <dbReference type="NCBI Taxonomy" id="2044937"/>
    <lineage>
        <taxon>Bacteria</taxon>
        <taxon>candidate division KSB3</taxon>
    </lineage>
</organism>
<dbReference type="PANTHER" id="PTHR13932">
    <property type="entry name" value="COPROPORPHYRINIGEN III OXIDASE"/>
    <property type="match status" value="1"/>
</dbReference>
<accession>A0A9D5Q8N6</accession>
<dbReference type="SUPFAM" id="SSF102114">
    <property type="entry name" value="Radical SAM enzymes"/>
    <property type="match status" value="1"/>
</dbReference>
<comment type="caution">
    <text evidence="6">The sequence shown here is derived from an EMBL/GenBank/DDBJ whole genome shotgun (WGS) entry which is preliminary data.</text>
</comment>
<evidence type="ECO:0000256" key="2">
    <source>
        <dbReference type="ARBA" id="ARBA00022723"/>
    </source>
</evidence>
<dbReference type="Proteomes" id="UP000649604">
    <property type="component" value="Unassembled WGS sequence"/>
</dbReference>
<evidence type="ECO:0000256" key="1">
    <source>
        <dbReference type="ARBA" id="ARBA00022691"/>
    </source>
</evidence>